<organism evidence="1">
    <name type="scientific">freshwater metagenome</name>
    <dbReference type="NCBI Taxonomy" id="449393"/>
    <lineage>
        <taxon>unclassified sequences</taxon>
        <taxon>metagenomes</taxon>
        <taxon>ecological metagenomes</taxon>
    </lineage>
</organism>
<evidence type="ECO:0000313" key="1">
    <source>
        <dbReference type="EMBL" id="CAB4823219.1"/>
    </source>
</evidence>
<dbReference type="GO" id="GO:0000271">
    <property type="term" value="P:polysaccharide biosynthetic process"/>
    <property type="evidence" value="ECO:0007669"/>
    <property type="project" value="TreeGrafter"/>
</dbReference>
<protein>
    <submittedName>
        <fullName evidence="1">Unannotated protein</fullName>
    </submittedName>
</protein>
<dbReference type="GO" id="GO:0008830">
    <property type="term" value="F:dTDP-4-dehydrorhamnose 3,5-epimerase activity"/>
    <property type="evidence" value="ECO:0007669"/>
    <property type="project" value="InterPro"/>
</dbReference>
<dbReference type="InterPro" id="IPR011051">
    <property type="entry name" value="RmlC_Cupin_sf"/>
</dbReference>
<name>A0A6J6ZNC5_9ZZZZ</name>
<dbReference type="PANTHER" id="PTHR21047">
    <property type="entry name" value="DTDP-6-DEOXY-D-GLUCOSE-3,5 EPIMERASE"/>
    <property type="match status" value="1"/>
</dbReference>
<dbReference type="AlphaFoldDB" id="A0A6J6ZNC5"/>
<dbReference type="GO" id="GO:0019305">
    <property type="term" value="P:dTDP-rhamnose biosynthetic process"/>
    <property type="evidence" value="ECO:0007669"/>
    <property type="project" value="TreeGrafter"/>
</dbReference>
<reference evidence="1" key="1">
    <citation type="submission" date="2020-05" db="EMBL/GenBank/DDBJ databases">
        <authorList>
            <person name="Chiriac C."/>
            <person name="Salcher M."/>
            <person name="Ghai R."/>
            <person name="Kavagutti S V."/>
        </authorList>
    </citation>
    <scope>NUCLEOTIDE SEQUENCE</scope>
</reference>
<dbReference type="InterPro" id="IPR014710">
    <property type="entry name" value="RmlC-like_jellyroll"/>
</dbReference>
<accession>A0A6J6ZNC5</accession>
<dbReference type="CDD" id="cd00438">
    <property type="entry name" value="cupin_RmlC"/>
    <property type="match status" value="1"/>
</dbReference>
<gene>
    <name evidence="1" type="ORF">UFOPK3167_00422</name>
</gene>
<dbReference type="PANTHER" id="PTHR21047:SF2">
    <property type="entry name" value="THYMIDINE DIPHOSPHO-4-KETO-RHAMNOSE 3,5-EPIMERASE"/>
    <property type="match status" value="1"/>
</dbReference>
<dbReference type="Gene3D" id="2.60.120.10">
    <property type="entry name" value="Jelly Rolls"/>
    <property type="match status" value="1"/>
</dbReference>
<dbReference type="Pfam" id="PF00908">
    <property type="entry name" value="dTDP_sugar_isom"/>
    <property type="match status" value="1"/>
</dbReference>
<dbReference type="EMBL" id="CAFABF010000011">
    <property type="protein sequence ID" value="CAB4823219.1"/>
    <property type="molecule type" value="Genomic_DNA"/>
</dbReference>
<sequence length="186" mass="20819">MELEELEIKGAWLARSPIHEDDRGFFREWFKSSDVVSAIGRNFTVAQANISTSAKGVIRGIHFSTAREGQGKWVTCVSGSIWDVVVDIRPESPTFKKWIGTHLNSKSGESIYLSEGLGHSFISLEDNSTVTYMLTSPYSPLEELGVHPLDPDLGINWPLRNHYLSSKDSVSPNLRDLLGETILWEN</sequence>
<dbReference type="SUPFAM" id="SSF51182">
    <property type="entry name" value="RmlC-like cupins"/>
    <property type="match status" value="1"/>
</dbReference>
<dbReference type="GO" id="GO:0005829">
    <property type="term" value="C:cytosol"/>
    <property type="evidence" value="ECO:0007669"/>
    <property type="project" value="TreeGrafter"/>
</dbReference>
<proteinExistence type="predicted"/>
<dbReference type="InterPro" id="IPR000888">
    <property type="entry name" value="RmlC-like"/>
</dbReference>